<dbReference type="Gene3D" id="3.40.190.10">
    <property type="entry name" value="Periplasmic binding protein-like II"/>
    <property type="match status" value="2"/>
</dbReference>
<sequence length="191" mass="21112">MKKTCLFLAAFCILLSGRVSAEQIVFTSTGSYPPFSFKEGRQMSGINVEIIREALRRAGHEPVYKVMPFKRGLHALKEGKVAGYPGLFHTEERSEFLNYCAEPLCSVKIGIFVLRGSGLKVGGLEDLSGKSVAVMRNYAYGSEFDRHRGCECSPPESKIQKGLLSGLSLRRVHPHTQNTDCQGFTCLSFQA</sequence>
<dbReference type="InterPro" id="IPR001638">
    <property type="entry name" value="Solute-binding_3/MltF_N"/>
</dbReference>
<comment type="caution">
    <text evidence="4">The sequence shown here is derived from an EMBL/GenBank/DDBJ whole genome shotgun (WGS) entry which is preliminary data.</text>
</comment>
<protein>
    <submittedName>
        <fullName evidence="4">ABC transporter substrate-binding protein</fullName>
    </submittedName>
</protein>
<dbReference type="PANTHER" id="PTHR35936:SF25">
    <property type="entry name" value="ABC TRANSPORTER SUBSTRATE-BINDING PROTEIN"/>
    <property type="match status" value="1"/>
</dbReference>
<dbReference type="Pfam" id="PF00497">
    <property type="entry name" value="SBP_bac_3"/>
    <property type="match status" value="1"/>
</dbReference>
<evidence type="ECO:0000259" key="3">
    <source>
        <dbReference type="Pfam" id="PF00497"/>
    </source>
</evidence>
<reference evidence="5" key="2">
    <citation type="submission" date="2019-01" db="EMBL/GenBank/DDBJ databases">
        <title>Genome sequence of Desulfonema ishimotonii strain Tokyo 01.</title>
        <authorList>
            <person name="Fukui M."/>
        </authorList>
    </citation>
    <scope>NUCLEOTIDE SEQUENCE [LARGE SCALE GENOMIC DNA]</scope>
    <source>
        <strain evidence="5">Tokyo 01</strain>
    </source>
</reference>
<reference evidence="5" key="1">
    <citation type="submission" date="2017-11" db="EMBL/GenBank/DDBJ databases">
        <authorList>
            <person name="Watanabe M."/>
            <person name="Kojima H."/>
        </authorList>
    </citation>
    <scope>NUCLEOTIDE SEQUENCE [LARGE SCALE GENOMIC DNA]</scope>
    <source>
        <strain evidence="5">Tokyo 01</strain>
    </source>
</reference>
<accession>A0A401FWP8</accession>
<dbReference type="EMBL" id="BEXT01000001">
    <property type="protein sequence ID" value="GBC61386.1"/>
    <property type="molecule type" value="Genomic_DNA"/>
</dbReference>
<dbReference type="Proteomes" id="UP000288096">
    <property type="component" value="Unassembled WGS sequence"/>
</dbReference>
<dbReference type="PANTHER" id="PTHR35936">
    <property type="entry name" value="MEMBRANE-BOUND LYTIC MUREIN TRANSGLYCOSYLASE F"/>
    <property type="match status" value="1"/>
</dbReference>
<keyword evidence="1 2" id="KW-0732">Signal</keyword>
<name>A0A401FWP8_9BACT</name>
<evidence type="ECO:0000256" key="2">
    <source>
        <dbReference type="SAM" id="SignalP"/>
    </source>
</evidence>
<organism evidence="4 5">
    <name type="scientific">Desulfonema ishimotonii</name>
    <dbReference type="NCBI Taxonomy" id="45657"/>
    <lineage>
        <taxon>Bacteria</taxon>
        <taxon>Pseudomonadati</taxon>
        <taxon>Thermodesulfobacteriota</taxon>
        <taxon>Desulfobacteria</taxon>
        <taxon>Desulfobacterales</taxon>
        <taxon>Desulfococcaceae</taxon>
        <taxon>Desulfonema</taxon>
    </lineage>
</organism>
<dbReference type="RefSeq" id="WP_124328685.1">
    <property type="nucleotide sequence ID" value="NZ_BEXT01000001.1"/>
</dbReference>
<feature type="domain" description="Solute-binding protein family 3/N-terminal" evidence="3">
    <location>
        <begin position="26"/>
        <end position="118"/>
    </location>
</feature>
<evidence type="ECO:0000313" key="4">
    <source>
        <dbReference type="EMBL" id="GBC61386.1"/>
    </source>
</evidence>
<gene>
    <name evidence="4" type="ORF">DENIS_2346</name>
</gene>
<dbReference type="AlphaFoldDB" id="A0A401FWP8"/>
<proteinExistence type="predicted"/>
<feature type="chain" id="PRO_5019365390" evidence="2">
    <location>
        <begin position="22"/>
        <end position="191"/>
    </location>
</feature>
<feature type="signal peptide" evidence="2">
    <location>
        <begin position="1"/>
        <end position="21"/>
    </location>
</feature>
<keyword evidence="5" id="KW-1185">Reference proteome</keyword>
<evidence type="ECO:0000256" key="1">
    <source>
        <dbReference type="ARBA" id="ARBA00022729"/>
    </source>
</evidence>
<evidence type="ECO:0000313" key="5">
    <source>
        <dbReference type="Proteomes" id="UP000288096"/>
    </source>
</evidence>
<dbReference type="SUPFAM" id="SSF53850">
    <property type="entry name" value="Periplasmic binding protein-like II"/>
    <property type="match status" value="1"/>
</dbReference>
<dbReference type="OrthoDB" id="5464962at2"/>